<organism evidence="1 2">
    <name type="scientific">Boletus edulis BED1</name>
    <dbReference type="NCBI Taxonomy" id="1328754"/>
    <lineage>
        <taxon>Eukaryota</taxon>
        <taxon>Fungi</taxon>
        <taxon>Dikarya</taxon>
        <taxon>Basidiomycota</taxon>
        <taxon>Agaricomycotina</taxon>
        <taxon>Agaricomycetes</taxon>
        <taxon>Agaricomycetidae</taxon>
        <taxon>Boletales</taxon>
        <taxon>Boletineae</taxon>
        <taxon>Boletaceae</taxon>
        <taxon>Boletoideae</taxon>
        <taxon>Boletus</taxon>
    </lineage>
</organism>
<keyword evidence="2" id="KW-1185">Reference proteome</keyword>
<comment type="caution">
    <text evidence="1">The sequence shown here is derived from an EMBL/GenBank/DDBJ whole genome shotgun (WGS) entry which is preliminary data.</text>
</comment>
<protein>
    <submittedName>
        <fullName evidence="1">Uncharacterized protein</fullName>
    </submittedName>
</protein>
<gene>
    <name evidence="1" type="ORF">L210DRAFT_3508627</name>
</gene>
<reference evidence="1" key="2">
    <citation type="journal article" date="2020" name="Nat. Commun.">
        <title>Large-scale genome sequencing of mycorrhizal fungi provides insights into the early evolution of symbiotic traits.</title>
        <authorList>
            <person name="Miyauchi S."/>
            <person name="Kiss E."/>
            <person name="Kuo A."/>
            <person name="Drula E."/>
            <person name="Kohler A."/>
            <person name="Sanchez-Garcia M."/>
            <person name="Morin E."/>
            <person name="Andreopoulos B."/>
            <person name="Barry K.W."/>
            <person name="Bonito G."/>
            <person name="Buee M."/>
            <person name="Carver A."/>
            <person name="Chen C."/>
            <person name="Cichocki N."/>
            <person name="Clum A."/>
            <person name="Culley D."/>
            <person name="Crous P.W."/>
            <person name="Fauchery L."/>
            <person name="Girlanda M."/>
            <person name="Hayes R.D."/>
            <person name="Keri Z."/>
            <person name="LaButti K."/>
            <person name="Lipzen A."/>
            <person name="Lombard V."/>
            <person name="Magnuson J."/>
            <person name="Maillard F."/>
            <person name="Murat C."/>
            <person name="Nolan M."/>
            <person name="Ohm R.A."/>
            <person name="Pangilinan J."/>
            <person name="Pereira M.F."/>
            <person name="Perotto S."/>
            <person name="Peter M."/>
            <person name="Pfister S."/>
            <person name="Riley R."/>
            <person name="Sitrit Y."/>
            <person name="Stielow J.B."/>
            <person name="Szollosi G."/>
            <person name="Zifcakova L."/>
            <person name="Stursova M."/>
            <person name="Spatafora J.W."/>
            <person name="Tedersoo L."/>
            <person name="Vaario L.M."/>
            <person name="Yamada A."/>
            <person name="Yan M."/>
            <person name="Wang P."/>
            <person name="Xu J."/>
            <person name="Bruns T."/>
            <person name="Baldrian P."/>
            <person name="Vilgalys R."/>
            <person name="Dunand C."/>
            <person name="Henrissat B."/>
            <person name="Grigoriev I.V."/>
            <person name="Hibbett D."/>
            <person name="Nagy L.G."/>
            <person name="Martin F.M."/>
        </authorList>
    </citation>
    <scope>NUCLEOTIDE SEQUENCE</scope>
    <source>
        <strain evidence="1">BED1</strain>
    </source>
</reference>
<dbReference type="AlphaFoldDB" id="A0AAD4G8Q7"/>
<proteinExistence type="predicted"/>
<reference evidence="1" key="1">
    <citation type="submission" date="2019-10" db="EMBL/GenBank/DDBJ databases">
        <authorList>
            <consortium name="DOE Joint Genome Institute"/>
            <person name="Kuo A."/>
            <person name="Miyauchi S."/>
            <person name="Kiss E."/>
            <person name="Drula E."/>
            <person name="Kohler A."/>
            <person name="Sanchez-Garcia M."/>
            <person name="Andreopoulos B."/>
            <person name="Barry K.W."/>
            <person name="Bonito G."/>
            <person name="Buee M."/>
            <person name="Carver A."/>
            <person name="Chen C."/>
            <person name="Cichocki N."/>
            <person name="Clum A."/>
            <person name="Culley D."/>
            <person name="Crous P.W."/>
            <person name="Fauchery L."/>
            <person name="Girlanda M."/>
            <person name="Hayes R."/>
            <person name="Keri Z."/>
            <person name="LaButti K."/>
            <person name="Lipzen A."/>
            <person name="Lombard V."/>
            <person name="Magnuson J."/>
            <person name="Maillard F."/>
            <person name="Morin E."/>
            <person name="Murat C."/>
            <person name="Nolan M."/>
            <person name="Ohm R."/>
            <person name="Pangilinan J."/>
            <person name="Pereira M."/>
            <person name="Perotto S."/>
            <person name="Peter M."/>
            <person name="Riley R."/>
            <person name="Sitrit Y."/>
            <person name="Stielow B."/>
            <person name="Szollosi G."/>
            <person name="Zifcakova L."/>
            <person name="Stursova M."/>
            <person name="Spatafora J.W."/>
            <person name="Tedersoo L."/>
            <person name="Vaario L.-M."/>
            <person name="Yamada A."/>
            <person name="Yan M."/>
            <person name="Wang P."/>
            <person name="Xu J."/>
            <person name="Bruns T."/>
            <person name="Baldrian P."/>
            <person name="Vilgalys R."/>
            <person name="Henrissat B."/>
            <person name="Grigoriev I.V."/>
            <person name="Hibbett D."/>
            <person name="Nagy L.G."/>
            <person name="Martin F.M."/>
        </authorList>
    </citation>
    <scope>NUCLEOTIDE SEQUENCE</scope>
    <source>
        <strain evidence="1">BED1</strain>
    </source>
</reference>
<accession>A0AAD4G8Q7</accession>
<dbReference type="Proteomes" id="UP001194468">
    <property type="component" value="Unassembled WGS sequence"/>
</dbReference>
<evidence type="ECO:0000313" key="1">
    <source>
        <dbReference type="EMBL" id="KAF8428936.1"/>
    </source>
</evidence>
<dbReference type="EMBL" id="WHUW01000070">
    <property type="protein sequence ID" value="KAF8428936.1"/>
    <property type="molecule type" value="Genomic_DNA"/>
</dbReference>
<name>A0AAD4G8Q7_BOLED</name>
<sequence length="203" mass="22804">MTTWKPAPHDHRLHVIVSTENKLSWEPRPVHSLMGLGTDKAITAPWYPIIPIRTGLARIKPRSFRRTYANIFIFLDGARIMSCMNRTSLEVSSYFFVLLGTQVLYTNDESGLCDTIGSMTVAMDDMVTCSVLLGKKVGASTCAEQGQRYHLFGVDSSLRGDDAEKDRIRRRHKPPYAFELGLDPLLLEMVSESDSPMTPGRLQ</sequence>
<evidence type="ECO:0000313" key="2">
    <source>
        <dbReference type="Proteomes" id="UP001194468"/>
    </source>
</evidence>